<organism evidence="1 2">
    <name type="scientific">Caulifigura coniformis</name>
    <dbReference type="NCBI Taxonomy" id="2527983"/>
    <lineage>
        <taxon>Bacteria</taxon>
        <taxon>Pseudomonadati</taxon>
        <taxon>Planctomycetota</taxon>
        <taxon>Planctomycetia</taxon>
        <taxon>Planctomycetales</taxon>
        <taxon>Planctomycetaceae</taxon>
        <taxon>Caulifigura</taxon>
    </lineage>
</organism>
<dbReference type="InParanoid" id="A0A517S8Z4"/>
<dbReference type="KEGG" id="ccos:Pan44_05880"/>
<reference evidence="1 2" key="1">
    <citation type="submission" date="2019-02" db="EMBL/GenBank/DDBJ databases">
        <title>Deep-cultivation of Planctomycetes and their phenomic and genomic characterization uncovers novel biology.</title>
        <authorList>
            <person name="Wiegand S."/>
            <person name="Jogler M."/>
            <person name="Boedeker C."/>
            <person name="Pinto D."/>
            <person name="Vollmers J."/>
            <person name="Rivas-Marin E."/>
            <person name="Kohn T."/>
            <person name="Peeters S.H."/>
            <person name="Heuer A."/>
            <person name="Rast P."/>
            <person name="Oberbeckmann S."/>
            <person name="Bunk B."/>
            <person name="Jeske O."/>
            <person name="Meyerdierks A."/>
            <person name="Storesund J.E."/>
            <person name="Kallscheuer N."/>
            <person name="Luecker S."/>
            <person name="Lage O.M."/>
            <person name="Pohl T."/>
            <person name="Merkel B.J."/>
            <person name="Hornburger P."/>
            <person name="Mueller R.-W."/>
            <person name="Bruemmer F."/>
            <person name="Labrenz M."/>
            <person name="Spormann A.M."/>
            <person name="Op den Camp H."/>
            <person name="Overmann J."/>
            <person name="Amann R."/>
            <person name="Jetten M.S.M."/>
            <person name="Mascher T."/>
            <person name="Medema M.H."/>
            <person name="Devos D.P."/>
            <person name="Kaster A.-K."/>
            <person name="Ovreas L."/>
            <person name="Rohde M."/>
            <person name="Galperin M.Y."/>
            <person name="Jogler C."/>
        </authorList>
    </citation>
    <scope>NUCLEOTIDE SEQUENCE [LARGE SCALE GENOMIC DNA]</scope>
    <source>
        <strain evidence="1 2">Pan44</strain>
    </source>
</reference>
<dbReference type="RefSeq" id="WP_145027045.1">
    <property type="nucleotide sequence ID" value="NZ_CP036271.1"/>
</dbReference>
<protein>
    <recommendedName>
        <fullName evidence="3">WXG100 family type VII secretion target</fullName>
    </recommendedName>
</protein>
<keyword evidence="2" id="KW-1185">Reference proteome</keyword>
<sequence length="90" mass="10698">MSQAIVNPQELRAFAQRLKQFNTVLTDQAAMLATQLEALGSSWRDQENRKFTEDFHEHLRLLAQFVEANNRHIPYLLRKAERIDEYLQQR</sequence>
<dbReference type="Pfam" id="PF06013">
    <property type="entry name" value="WXG100"/>
    <property type="match status" value="1"/>
</dbReference>
<accession>A0A517S8Z4</accession>
<dbReference type="OrthoDB" id="3035322at2"/>
<dbReference type="EMBL" id="CP036271">
    <property type="protein sequence ID" value="QDT52576.1"/>
    <property type="molecule type" value="Genomic_DNA"/>
</dbReference>
<dbReference type="AlphaFoldDB" id="A0A517S8Z4"/>
<evidence type="ECO:0000313" key="1">
    <source>
        <dbReference type="EMBL" id="QDT52576.1"/>
    </source>
</evidence>
<dbReference type="Gene3D" id="1.10.287.850">
    <property type="entry name" value="HP0062-like domain"/>
    <property type="match status" value="1"/>
</dbReference>
<dbReference type="Proteomes" id="UP000315700">
    <property type="component" value="Chromosome"/>
</dbReference>
<dbReference type="InterPro" id="IPR029013">
    <property type="entry name" value="HP0062-like_sf"/>
</dbReference>
<name>A0A517S8Z4_9PLAN</name>
<proteinExistence type="predicted"/>
<evidence type="ECO:0008006" key="3">
    <source>
        <dbReference type="Google" id="ProtNLM"/>
    </source>
</evidence>
<dbReference type="SUPFAM" id="SSF158414">
    <property type="entry name" value="HP0062-like"/>
    <property type="match status" value="1"/>
</dbReference>
<gene>
    <name evidence="1" type="ORF">Pan44_05880</name>
</gene>
<dbReference type="InterPro" id="IPR010310">
    <property type="entry name" value="T7SS_ESAT-6-like"/>
</dbReference>
<evidence type="ECO:0000313" key="2">
    <source>
        <dbReference type="Proteomes" id="UP000315700"/>
    </source>
</evidence>